<sequence length="38" mass="4563">MEKIRALSYKIDVRSIRREKVEAEDLRGILWFFNLPGI</sequence>
<organism evidence="1">
    <name type="scientific">hydrocarbon metagenome</name>
    <dbReference type="NCBI Taxonomy" id="938273"/>
    <lineage>
        <taxon>unclassified sequences</taxon>
        <taxon>metagenomes</taxon>
        <taxon>ecological metagenomes</taxon>
    </lineage>
</organism>
<comment type="caution">
    <text evidence="1">The sequence shown here is derived from an EMBL/GenBank/DDBJ whole genome shotgun (WGS) entry which is preliminary data.</text>
</comment>
<gene>
    <name evidence="1" type="ORF">ASZ90_017847</name>
</gene>
<proteinExistence type="predicted"/>
<dbReference type="AlphaFoldDB" id="A0A0W8E7Y0"/>
<reference evidence="1" key="1">
    <citation type="journal article" date="2015" name="Proc. Natl. Acad. Sci. U.S.A.">
        <title>Networks of energetic and metabolic interactions define dynamics in microbial communities.</title>
        <authorList>
            <person name="Embree M."/>
            <person name="Liu J.K."/>
            <person name="Al-Bassam M.M."/>
            <person name="Zengler K."/>
        </authorList>
    </citation>
    <scope>NUCLEOTIDE SEQUENCE</scope>
</reference>
<protein>
    <submittedName>
        <fullName evidence="1">Uncharacterized protein</fullName>
    </submittedName>
</protein>
<dbReference type="EMBL" id="LNQE01001842">
    <property type="protein sequence ID" value="KUG04708.1"/>
    <property type="molecule type" value="Genomic_DNA"/>
</dbReference>
<accession>A0A0W8E7Y0</accession>
<evidence type="ECO:0000313" key="1">
    <source>
        <dbReference type="EMBL" id="KUG04708.1"/>
    </source>
</evidence>
<name>A0A0W8E7Y0_9ZZZZ</name>